<name>B4SFZ4_PELPB</name>
<dbReference type="AlphaFoldDB" id="B4SFZ4"/>
<dbReference type="OrthoDB" id="596634at2"/>
<evidence type="ECO:0008006" key="3">
    <source>
        <dbReference type="Google" id="ProtNLM"/>
    </source>
</evidence>
<organism evidence="1 2">
    <name type="scientific">Pelodictyon phaeoclathratiforme (strain DSM 5477 / BU-1)</name>
    <dbReference type="NCBI Taxonomy" id="324925"/>
    <lineage>
        <taxon>Bacteria</taxon>
        <taxon>Pseudomonadati</taxon>
        <taxon>Chlorobiota</taxon>
        <taxon>Chlorobiia</taxon>
        <taxon>Chlorobiales</taxon>
        <taxon>Chlorobiaceae</taxon>
        <taxon>Chlorobium/Pelodictyon group</taxon>
        <taxon>Pelodictyon</taxon>
    </lineage>
</organism>
<dbReference type="HOGENOM" id="CLU_1718215_0_0_10"/>
<evidence type="ECO:0000313" key="2">
    <source>
        <dbReference type="Proteomes" id="UP000002724"/>
    </source>
</evidence>
<dbReference type="RefSeq" id="WP_012509293.1">
    <property type="nucleotide sequence ID" value="NC_011060.1"/>
</dbReference>
<proteinExistence type="predicted"/>
<dbReference type="STRING" id="324925.Ppha_2662"/>
<dbReference type="Proteomes" id="UP000002724">
    <property type="component" value="Chromosome"/>
</dbReference>
<reference evidence="1 2" key="1">
    <citation type="submission" date="2008-06" db="EMBL/GenBank/DDBJ databases">
        <title>Complete sequence of Pelodictyon phaeoclathratiforme BU-1.</title>
        <authorList>
            <consortium name="US DOE Joint Genome Institute"/>
            <person name="Lucas S."/>
            <person name="Copeland A."/>
            <person name="Lapidus A."/>
            <person name="Glavina del Rio T."/>
            <person name="Dalin E."/>
            <person name="Tice H."/>
            <person name="Bruce D."/>
            <person name="Goodwin L."/>
            <person name="Pitluck S."/>
            <person name="Schmutz J."/>
            <person name="Larimer F."/>
            <person name="Land M."/>
            <person name="Hauser L."/>
            <person name="Kyrpides N."/>
            <person name="Mikhailova N."/>
            <person name="Liu Z."/>
            <person name="Li T."/>
            <person name="Zhao F."/>
            <person name="Overmann J."/>
            <person name="Bryant D.A."/>
            <person name="Richardson P."/>
        </authorList>
    </citation>
    <scope>NUCLEOTIDE SEQUENCE [LARGE SCALE GENOMIC DNA]</scope>
    <source>
        <strain evidence="2">DSM 5477 / BU-1</strain>
    </source>
</reference>
<sequence>MGRDHTFMDQEFGRPDYDPDDQGNFELGLVFVIMPFRGQEMADAYTAIKDECRKLKLRVKRVDENTGSGLIIREITDLIERCEFIICDLTNERPNVYYELGYAHGVGNEANDILLIAKEGSTLHFDIASLRVQYYSSSEHLRSIISSNLKAMIKATRK</sequence>
<dbReference type="Gene3D" id="3.40.50.450">
    <property type="match status" value="1"/>
</dbReference>
<evidence type="ECO:0000313" key="1">
    <source>
        <dbReference type="EMBL" id="ACF44821.1"/>
    </source>
</evidence>
<dbReference type="EMBL" id="CP001110">
    <property type="protein sequence ID" value="ACF44821.1"/>
    <property type="molecule type" value="Genomic_DNA"/>
</dbReference>
<gene>
    <name evidence="1" type="ordered locus">Ppha_2662</name>
</gene>
<protein>
    <recommendedName>
        <fullName evidence="3">Nucleoside 2-deoxyribosyltransferase</fullName>
    </recommendedName>
</protein>
<dbReference type="eggNOG" id="COG3613">
    <property type="taxonomic scope" value="Bacteria"/>
</dbReference>
<accession>B4SFZ4</accession>
<keyword evidence="2" id="KW-1185">Reference proteome</keyword>
<dbReference type="KEGG" id="pph:Ppha_2662"/>